<keyword evidence="2" id="KW-0178">Competence</keyword>
<dbReference type="Gene3D" id="3.30.700.10">
    <property type="entry name" value="Glycoprotein, Type 4 Pilin"/>
    <property type="match status" value="1"/>
</dbReference>
<keyword evidence="4" id="KW-0812">Transmembrane</keyword>
<comment type="subcellular location">
    <subcellularLocation>
        <location evidence="1">Cell surface</location>
    </subcellularLocation>
</comment>
<dbReference type="PANTHER" id="PTHR30093">
    <property type="entry name" value="GENERAL SECRETION PATHWAY PROTEIN G"/>
    <property type="match status" value="1"/>
</dbReference>
<dbReference type="PROSITE" id="PS00409">
    <property type="entry name" value="PROKAR_NTER_METHYL"/>
    <property type="match status" value="1"/>
</dbReference>
<dbReference type="Proteomes" id="UP001344632">
    <property type="component" value="Unassembled WGS sequence"/>
</dbReference>
<keyword evidence="4" id="KW-1133">Transmembrane helix</keyword>
<evidence type="ECO:0000313" key="6">
    <source>
        <dbReference type="Proteomes" id="UP001344632"/>
    </source>
</evidence>
<dbReference type="Pfam" id="PF07963">
    <property type="entry name" value="N_methyl"/>
    <property type="match status" value="1"/>
</dbReference>
<evidence type="ECO:0000313" key="5">
    <source>
        <dbReference type="EMBL" id="MEC0241445.1"/>
    </source>
</evidence>
<dbReference type="RefSeq" id="WP_326089152.1">
    <property type="nucleotide sequence ID" value="NZ_JARLKZ010000012.1"/>
</dbReference>
<dbReference type="InterPro" id="IPR045584">
    <property type="entry name" value="Pilin-like"/>
</dbReference>
<accession>A0ABU6GNX5</accession>
<gene>
    <name evidence="5" type="ORF">P4H66_16610</name>
</gene>
<dbReference type="SUPFAM" id="SSF54523">
    <property type="entry name" value="Pili subunits"/>
    <property type="match status" value="1"/>
</dbReference>
<sequence length="170" mass="18180">MEAVMKKRFGRLGREEKGFTLIELLAVIVIIGIIAVIAVPLISNVMNKSRDSADVATAKQVYDAARLYVTNELNGDFSGKTTEDGKEGTSGTLTITVAALKTKEYLDKELYLPSNKKTIDNGTVVFKAGKLDSVELTTGTGEGTKLGTFKSSEVLSSKKEEKTTAPPSGT</sequence>
<evidence type="ECO:0000256" key="4">
    <source>
        <dbReference type="SAM" id="Phobius"/>
    </source>
</evidence>
<proteinExistence type="predicted"/>
<keyword evidence="6" id="KW-1185">Reference proteome</keyword>
<evidence type="ECO:0000256" key="3">
    <source>
        <dbReference type="SAM" id="MobiDB-lite"/>
    </source>
</evidence>
<comment type="caution">
    <text evidence="5">The sequence shown here is derived from an EMBL/GenBank/DDBJ whole genome shotgun (WGS) entry which is preliminary data.</text>
</comment>
<organism evidence="5 6">
    <name type="scientific">Paenibacillus dokdonensis</name>
    <dbReference type="NCBI Taxonomy" id="2567944"/>
    <lineage>
        <taxon>Bacteria</taxon>
        <taxon>Bacillati</taxon>
        <taxon>Bacillota</taxon>
        <taxon>Bacilli</taxon>
        <taxon>Bacillales</taxon>
        <taxon>Paenibacillaceae</taxon>
        <taxon>Paenibacillus</taxon>
    </lineage>
</organism>
<name>A0ABU6GNX5_9BACL</name>
<dbReference type="InterPro" id="IPR012902">
    <property type="entry name" value="N_methyl_site"/>
</dbReference>
<dbReference type="NCBIfam" id="TIGR02532">
    <property type="entry name" value="IV_pilin_GFxxxE"/>
    <property type="match status" value="1"/>
</dbReference>
<reference evidence="5 6" key="1">
    <citation type="submission" date="2023-03" db="EMBL/GenBank/DDBJ databases">
        <title>Bacillus Genome Sequencing.</title>
        <authorList>
            <person name="Dunlap C."/>
        </authorList>
    </citation>
    <scope>NUCLEOTIDE SEQUENCE [LARGE SCALE GENOMIC DNA]</scope>
    <source>
        <strain evidence="5 6">BD-525</strain>
    </source>
</reference>
<evidence type="ECO:0000256" key="1">
    <source>
        <dbReference type="ARBA" id="ARBA00004241"/>
    </source>
</evidence>
<keyword evidence="4" id="KW-0472">Membrane</keyword>
<feature type="compositionally biased region" description="Low complexity" evidence="3">
    <location>
        <begin position="138"/>
        <end position="155"/>
    </location>
</feature>
<dbReference type="EMBL" id="JARLKZ010000012">
    <property type="protein sequence ID" value="MEC0241445.1"/>
    <property type="molecule type" value="Genomic_DNA"/>
</dbReference>
<feature type="transmembrane region" description="Helical" evidence="4">
    <location>
        <begin position="21"/>
        <end position="42"/>
    </location>
</feature>
<feature type="region of interest" description="Disordered" evidence="3">
    <location>
        <begin position="138"/>
        <end position="170"/>
    </location>
</feature>
<evidence type="ECO:0000256" key="2">
    <source>
        <dbReference type="ARBA" id="ARBA00023287"/>
    </source>
</evidence>
<protein>
    <submittedName>
        <fullName evidence="5">Prepilin-type N-terminal cleavage/methylation domain-containing protein</fullName>
    </submittedName>
</protein>